<dbReference type="AlphaFoldDB" id="A0A918EL63"/>
<keyword evidence="1" id="KW-0805">Transcription regulation</keyword>
<protein>
    <submittedName>
        <fullName evidence="5">DeoR family transcriptional regulator</fullName>
    </submittedName>
</protein>
<dbReference type="InterPro" id="IPR001034">
    <property type="entry name" value="DeoR_HTH"/>
</dbReference>
<accession>A0A918EL63</accession>
<evidence type="ECO:0000313" key="6">
    <source>
        <dbReference type="Proteomes" id="UP000654123"/>
    </source>
</evidence>
<dbReference type="SUPFAM" id="SSF46785">
    <property type="entry name" value="Winged helix' DNA-binding domain"/>
    <property type="match status" value="1"/>
</dbReference>
<proteinExistence type="predicted"/>
<sequence>MTTTSSRLLRLVSLLSARPEWTCRQLAERMAVTDRTVRRDIARLRDLGYGVESAPGPWGGYRLSPGTRTPPLVLDDEEALAVAVALREAALSGVLGTGQAALSALLKLRQSLPARLAGRLGTMDAALEHTPRSGEPQIDPLLLLELARACHSALRVTLSYRDHAGRASVRAADPYRLVHTGLRWYLVARDVAKQEWRTFRADRVVGVRSTTEPADLTDPPDAAALVSHGIASVVYPVYTTVRLPLPLDRALRKVPPTIGTHHSDGPATTVVRIGGNSVDQLAAYLLGLATPLTVLSPDEVRQALVHHAHALLSANR</sequence>
<reference evidence="5" key="1">
    <citation type="journal article" date="2014" name="Int. J. Syst. Evol. Microbiol.">
        <title>Complete genome sequence of Corynebacterium casei LMG S-19264T (=DSM 44701T), isolated from a smear-ripened cheese.</title>
        <authorList>
            <consortium name="US DOE Joint Genome Institute (JGI-PGF)"/>
            <person name="Walter F."/>
            <person name="Albersmeier A."/>
            <person name="Kalinowski J."/>
            <person name="Ruckert C."/>
        </authorList>
    </citation>
    <scope>NUCLEOTIDE SEQUENCE</scope>
    <source>
        <strain evidence="5">JCM 4335</strain>
    </source>
</reference>
<dbReference type="PROSITE" id="PS00894">
    <property type="entry name" value="HTH_DEOR_1"/>
    <property type="match status" value="1"/>
</dbReference>
<dbReference type="InterPro" id="IPR013196">
    <property type="entry name" value="HTH_11"/>
</dbReference>
<evidence type="ECO:0000259" key="4">
    <source>
        <dbReference type="PROSITE" id="PS51000"/>
    </source>
</evidence>
<dbReference type="Proteomes" id="UP000654123">
    <property type="component" value="Unassembled WGS sequence"/>
</dbReference>
<dbReference type="InterPro" id="IPR036388">
    <property type="entry name" value="WH-like_DNA-bd_sf"/>
</dbReference>
<comment type="caution">
    <text evidence="5">The sequence shown here is derived from an EMBL/GenBank/DDBJ whole genome shotgun (WGS) entry which is preliminary data.</text>
</comment>
<dbReference type="InterPro" id="IPR026881">
    <property type="entry name" value="WYL_dom"/>
</dbReference>
<dbReference type="GO" id="GO:0003700">
    <property type="term" value="F:DNA-binding transcription factor activity"/>
    <property type="evidence" value="ECO:0007669"/>
    <property type="project" value="InterPro"/>
</dbReference>
<evidence type="ECO:0000256" key="3">
    <source>
        <dbReference type="ARBA" id="ARBA00023163"/>
    </source>
</evidence>
<dbReference type="InterPro" id="IPR057727">
    <property type="entry name" value="WCX_dom"/>
</dbReference>
<dbReference type="InterPro" id="IPR036390">
    <property type="entry name" value="WH_DNA-bd_sf"/>
</dbReference>
<dbReference type="InterPro" id="IPR018356">
    <property type="entry name" value="Tscrpt_reg_HTH_DeoR_CS"/>
</dbReference>
<keyword evidence="3" id="KW-0804">Transcription</keyword>
<organism evidence="5 6">
    <name type="scientific">Streptomyces roseolilacinus</name>
    <dbReference type="NCBI Taxonomy" id="66904"/>
    <lineage>
        <taxon>Bacteria</taxon>
        <taxon>Bacillati</taxon>
        <taxon>Actinomycetota</taxon>
        <taxon>Actinomycetes</taxon>
        <taxon>Kitasatosporales</taxon>
        <taxon>Streptomycetaceae</taxon>
        <taxon>Streptomyces</taxon>
    </lineage>
</organism>
<dbReference type="InterPro" id="IPR051534">
    <property type="entry name" value="CBASS_pafABC_assoc_protein"/>
</dbReference>
<keyword evidence="2" id="KW-0238">DNA-binding</keyword>
<dbReference type="Pfam" id="PF08279">
    <property type="entry name" value="HTH_11"/>
    <property type="match status" value="1"/>
</dbReference>
<feature type="domain" description="HTH deoR-type" evidence="4">
    <location>
        <begin position="4"/>
        <end position="59"/>
    </location>
</feature>
<evidence type="ECO:0000313" key="5">
    <source>
        <dbReference type="EMBL" id="GGQ21353.1"/>
    </source>
</evidence>
<gene>
    <name evidence="5" type="ORF">GCM10010249_45080</name>
</gene>
<dbReference type="RefSeq" id="WP_189536811.1">
    <property type="nucleotide sequence ID" value="NZ_BMSV01000009.1"/>
</dbReference>
<dbReference type="Pfam" id="PF13280">
    <property type="entry name" value="WYL"/>
    <property type="match status" value="1"/>
</dbReference>
<keyword evidence="6" id="KW-1185">Reference proteome</keyword>
<dbReference type="InterPro" id="IPR028349">
    <property type="entry name" value="PafC-like"/>
</dbReference>
<dbReference type="PANTHER" id="PTHR34580">
    <property type="match status" value="1"/>
</dbReference>
<dbReference type="PROSITE" id="PS51000">
    <property type="entry name" value="HTH_DEOR_2"/>
    <property type="match status" value="1"/>
</dbReference>
<reference evidence="5" key="2">
    <citation type="submission" date="2020-09" db="EMBL/GenBank/DDBJ databases">
        <authorList>
            <person name="Sun Q."/>
            <person name="Ohkuma M."/>
        </authorList>
    </citation>
    <scope>NUCLEOTIDE SEQUENCE</scope>
    <source>
        <strain evidence="5">JCM 4335</strain>
    </source>
</reference>
<dbReference type="Pfam" id="PF25583">
    <property type="entry name" value="WCX"/>
    <property type="match status" value="1"/>
</dbReference>
<name>A0A918EL63_9ACTN</name>
<evidence type="ECO:0000256" key="1">
    <source>
        <dbReference type="ARBA" id="ARBA00023015"/>
    </source>
</evidence>
<dbReference type="GO" id="GO:0003677">
    <property type="term" value="F:DNA binding"/>
    <property type="evidence" value="ECO:0007669"/>
    <property type="project" value="UniProtKB-KW"/>
</dbReference>
<evidence type="ECO:0000256" key="2">
    <source>
        <dbReference type="ARBA" id="ARBA00023125"/>
    </source>
</evidence>
<dbReference type="Gene3D" id="1.10.10.10">
    <property type="entry name" value="Winged helix-like DNA-binding domain superfamily/Winged helix DNA-binding domain"/>
    <property type="match status" value="1"/>
</dbReference>
<dbReference type="PROSITE" id="PS52050">
    <property type="entry name" value="WYL"/>
    <property type="match status" value="1"/>
</dbReference>
<dbReference type="PANTHER" id="PTHR34580:SF3">
    <property type="entry name" value="PROTEIN PAFB"/>
    <property type="match status" value="1"/>
</dbReference>
<dbReference type="PIRSF" id="PIRSF016838">
    <property type="entry name" value="PafC"/>
    <property type="match status" value="1"/>
</dbReference>
<dbReference type="EMBL" id="BMSV01000009">
    <property type="protein sequence ID" value="GGQ21353.1"/>
    <property type="molecule type" value="Genomic_DNA"/>
</dbReference>